<name>A0ABU8VSG2_9BURK</name>
<protein>
    <submittedName>
        <fullName evidence="1">Type II secretion system protein</fullName>
    </submittedName>
</protein>
<evidence type="ECO:0000313" key="1">
    <source>
        <dbReference type="EMBL" id="MEJ8820558.1"/>
    </source>
</evidence>
<reference evidence="1 2" key="1">
    <citation type="submission" date="2024-03" db="EMBL/GenBank/DDBJ databases">
        <title>Novel species of the genus Variovorax.</title>
        <authorList>
            <person name="Liu Q."/>
            <person name="Xin Y.-H."/>
        </authorList>
    </citation>
    <scope>NUCLEOTIDE SEQUENCE [LARGE SCALE GENOMIC DNA]</scope>
    <source>
        <strain evidence="1 2">KACC 18501</strain>
    </source>
</reference>
<evidence type="ECO:0000313" key="2">
    <source>
        <dbReference type="Proteomes" id="UP001363010"/>
    </source>
</evidence>
<sequence>MMASRSRTIRASAQRGFAYMWVLLAIAAMGVYLTQVGKLWGTEVARANEEILLQQGDEIRNAIKGYVEAGGAGSMQFPRTLNDLVRDPRVPYERRFLRKPYRDPMSGRDWAFIGAPGGGFMGVYSNARGAPFKVDNFPQIYSSFMGQTSYEGWRFAHYPTMGGGWRR</sequence>
<organism evidence="1 2">
    <name type="scientific">Variovorax humicola</name>
    <dbReference type="NCBI Taxonomy" id="1769758"/>
    <lineage>
        <taxon>Bacteria</taxon>
        <taxon>Pseudomonadati</taxon>
        <taxon>Pseudomonadota</taxon>
        <taxon>Betaproteobacteria</taxon>
        <taxon>Burkholderiales</taxon>
        <taxon>Comamonadaceae</taxon>
        <taxon>Variovorax</taxon>
    </lineage>
</organism>
<keyword evidence="2" id="KW-1185">Reference proteome</keyword>
<comment type="caution">
    <text evidence="1">The sequence shown here is derived from an EMBL/GenBank/DDBJ whole genome shotgun (WGS) entry which is preliminary data.</text>
</comment>
<dbReference type="RefSeq" id="WP_340361618.1">
    <property type="nucleotide sequence ID" value="NZ_JBBKZV010000001.1"/>
</dbReference>
<dbReference type="Proteomes" id="UP001363010">
    <property type="component" value="Unassembled WGS sequence"/>
</dbReference>
<dbReference type="EMBL" id="JBBKZV010000001">
    <property type="protein sequence ID" value="MEJ8820558.1"/>
    <property type="molecule type" value="Genomic_DNA"/>
</dbReference>
<gene>
    <name evidence="1" type="ORF">WKW80_00730</name>
</gene>
<proteinExistence type="predicted"/>
<accession>A0ABU8VSG2</accession>